<dbReference type="SUPFAM" id="SSF53067">
    <property type="entry name" value="Actin-like ATPase domain"/>
    <property type="match status" value="1"/>
</dbReference>
<dbReference type="STRING" id="1313296.SAMN05661091_0916"/>
<feature type="domain" description="Gcp-like" evidence="1">
    <location>
        <begin position="41"/>
        <end position="146"/>
    </location>
</feature>
<dbReference type="RefSeq" id="WP_208917958.1">
    <property type="nucleotide sequence ID" value="NZ_LT840184.1"/>
</dbReference>
<evidence type="ECO:0000313" key="3">
    <source>
        <dbReference type="Proteomes" id="UP000192940"/>
    </source>
</evidence>
<sequence>MNNHNTTPRQRFLALDSSTASLAVAAMENNELLKEINASGERNHSVHMHPVIAQVIEEAGLTVDEIDGIAVGVGPGSYTGVRMAVTAAKTLSWAKSIPVARVSSLHAIAWGGLSSGLKDHSTENELHWVIPLLDARRGQAYTALFSGGTGTAPQRLEPDAIRLMATWIDTLADRLNALQEEELPVSIWFTGDVTVHAEAAERLREVYSGPLNILPYELEGRWVGFLGAIRLLQGESDEMHALVPNYTQLSEAEANLLRKR</sequence>
<organism evidence="2 3">
    <name type="scientific">Paenibacillus uliginis N3/975</name>
    <dbReference type="NCBI Taxonomy" id="1313296"/>
    <lineage>
        <taxon>Bacteria</taxon>
        <taxon>Bacillati</taxon>
        <taxon>Bacillota</taxon>
        <taxon>Bacilli</taxon>
        <taxon>Bacillales</taxon>
        <taxon>Paenibacillaceae</taxon>
        <taxon>Paenibacillus</taxon>
    </lineage>
</organism>
<proteinExistence type="predicted"/>
<dbReference type="InterPro" id="IPR022496">
    <property type="entry name" value="T6A_TsaB"/>
</dbReference>
<protein>
    <submittedName>
        <fullName evidence="2">tRNA threonylcarbamoyladenosine biosynthesis protein TsaB</fullName>
    </submittedName>
</protein>
<dbReference type="AlphaFoldDB" id="A0A1X7GRH9"/>
<keyword evidence="3" id="KW-1185">Reference proteome</keyword>
<name>A0A1X7GRH9_9BACL</name>
<evidence type="ECO:0000313" key="2">
    <source>
        <dbReference type="EMBL" id="SMF72908.1"/>
    </source>
</evidence>
<evidence type="ECO:0000259" key="1">
    <source>
        <dbReference type="Pfam" id="PF00814"/>
    </source>
</evidence>
<dbReference type="GO" id="GO:0005829">
    <property type="term" value="C:cytosol"/>
    <property type="evidence" value="ECO:0007669"/>
    <property type="project" value="TreeGrafter"/>
</dbReference>
<accession>A0A1X7GRH9</accession>
<dbReference type="Gene3D" id="3.30.420.40">
    <property type="match status" value="1"/>
</dbReference>
<dbReference type="Proteomes" id="UP000192940">
    <property type="component" value="Chromosome I"/>
</dbReference>
<dbReference type="CDD" id="cd24032">
    <property type="entry name" value="ASKHA_NBD_TsaB"/>
    <property type="match status" value="1"/>
</dbReference>
<dbReference type="InterPro" id="IPR043129">
    <property type="entry name" value="ATPase_NBD"/>
</dbReference>
<dbReference type="InterPro" id="IPR000905">
    <property type="entry name" value="Gcp-like_dom"/>
</dbReference>
<dbReference type="EMBL" id="LT840184">
    <property type="protein sequence ID" value="SMF72908.1"/>
    <property type="molecule type" value="Genomic_DNA"/>
</dbReference>
<reference evidence="2 3" key="1">
    <citation type="submission" date="2017-04" db="EMBL/GenBank/DDBJ databases">
        <authorList>
            <person name="Afonso C.L."/>
            <person name="Miller P.J."/>
            <person name="Scott M.A."/>
            <person name="Spackman E."/>
            <person name="Goraichik I."/>
            <person name="Dimitrov K.M."/>
            <person name="Suarez D.L."/>
            <person name="Swayne D.E."/>
        </authorList>
    </citation>
    <scope>NUCLEOTIDE SEQUENCE [LARGE SCALE GENOMIC DNA]</scope>
    <source>
        <strain evidence="2 3">N3/975</strain>
    </source>
</reference>
<dbReference type="PANTHER" id="PTHR11735:SF11">
    <property type="entry name" value="TRNA THREONYLCARBAMOYLADENOSINE BIOSYNTHESIS PROTEIN TSAB"/>
    <property type="match status" value="1"/>
</dbReference>
<dbReference type="Pfam" id="PF00814">
    <property type="entry name" value="TsaD"/>
    <property type="match status" value="1"/>
</dbReference>
<dbReference type="NCBIfam" id="TIGR03725">
    <property type="entry name" value="T6A_YeaZ"/>
    <property type="match status" value="1"/>
</dbReference>
<dbReference type="GO" id="GO:0002949">
    <property type="term" value="P:tRNA threonylcarbamoyladenosine modification"/>
    <property type="evidence" value="ECO:0007669"/>
    <property type="project" value="InterPro"/>
</dbReference>
<gene>
    <name evidence="2" type="ORF">SAMN05661091_0916</name>
</gene>
<dbReference type="PANTHER" id="PTHR11735">
    <property type="entry name" value="TRNA N6-ADENOSINE THREONYLCARBAMOYLTRANSFERASE"/>
    <property type="match status" value="1"/>
</dbReference>